<dbReference type="InterPro" id="IPR024077">
    <property type="entry name" value="Neurolysin/TOP_dom2"/>
</dbReference>
<keyword evidence="2 7" id="KW-0645">Protease</keyword>
<evidence type="ECO:0000256" key="7">
    <source>
        <dbReference type="RuleBase" id="RU003435"/>
    </source>
</evidence>
<keyword evidence="10" id="KW-1185">Reference proteome</keyword>
<feature type="domain" description="Peptidase M3A/M3B catalytic" evidence="8">
    <location>
        <begin position="61"/>
        <end position="508"/>
    </location>
</feature>
<evidence type="ECO:0000313" key="10">
    <source>
        <dbReference type="Proteomes" id="UP001143981"/>
    </source>
</evidence>
<dbReference type="InterPro" id="IPR045090">
    <property type="entry name" value="Pept_M3A_M3B"/>
</dbReference>
<keyword evidence="4 7" id="KW-0378">Hydrolase</keyword>
<name>A0A9W7YA74_9FUNG</name>
<dbReference type="Gene3D" id="3.40.390.10">
    <property type="entry name" value="Collagenase (Catalytic Domain)"/>
    <property type="match status" value="1"/>
</dbReference>
<protein>
    <submittedName>
        <fullName evidence="9">Metalloendopeptidase</fullName>
        <ecNumber evidence="9">3.4.24.37</ecNumber>
    </submittedName>
</protein>
<keyword evidence="6 7" id="KW-0482">Metalloprotease</keyword>
<organism evidence="9 10">
    <name type="scientific">Coemansia biformis</name>
    <dbReference type="NCBI Taxonomy" id="1286918"/>
    <lineage>
        <taxon>Eukaryota</taxon>
        <taxon>Fungi</taxon>
        <taxon>Fungi incertae sedis</taxon>
        <taxon>Zoopagomycota</taxon>
        <taxon>Kickxellomycotina</taxon>
        <taxon>Kickxellomycetes</taxon>
        <taxon>Kickxellales</taxon>
        <taxon>Kickxellaceae</taxon>
        <taxon>Coemansia</taxon>
    </lineage>
</organism>
<evidence type="ECO:0000256" key="5">
    <source>
        <dbReference type="ARBA" id="ARBA00022833"/>
    </source>
</evidence>
<accession>A0A9W7YA74</accession>
<gene>
    <name evidence="9" type="primary">PRD1_5</name>
    <name evidence="9" type="ORF">LPJ61_004682</name>
</gene>
<dbReference type="InterPro" id="IPR024079">
    <property type="entry name" value="MetalloPept_cat_dom_sf"/>
</dbReference>
<reference evidence="9" key="1">
    <citation type="submission" date="2022-07" db="EMBL/GenBank/DDBJ databases">
        <title>Phylogenomic reconstructions and comparative analyses of Kickxellomycotina fungi.</title>
        <authorList>
            <person name="Reynolds N.K."/>
            <person name="Stajich J.E."/>
            <person name="Barry K."/>
            <person name="Grigoriev I.V."/>
            <person name="Crous P."/>
            <person name="Smith M.E."/>
        </authorList>
    </citation>
    <scope>NUCLEOTIDE SEQUENCE</scope>
    <source>
        <strain evidence="9">BCRC 34381</strain>
    </source>
</reference>
<evidence type="ECO:0000256" key="3">
    <source>
        <dbReference type="ARBA" id="ARBA00022723"/>
    </source>
</evidence>
<evidence type="ECO:0000256" key="4">
    <source>
        <dbReference type="ARBA" id="ARBA00022801"/>
    </source>
</evidence>
<sequence length="527" mass="60175">EIKPVKARYLANIKEQSWIMRFAHYELEGLPDSFFHAREHEVVHGVVTYFIRIASNDFDSIMQYAKRESTRKRAFVMAGTRCPDNPRLLKRVMALRHEQARLLGNRTFADYELETTTAKTAQAVSDALYEAANNLADRAARELGEFKNMKRADAACAGEPYSGFYAWDFPYYRNALSEARHGRLFQETMKYFLLGNVVKVMFEIAHQFLGLRVFRVVSEHVWHPDVEQYSVWEADEDLIVGHIYLDLYAREGKNDEIITGILHPSWKQDDGTYVLPSAVLAAAFRGSATGEPALLTPPNVITLVSAFARLFLNICSRTDWGVFHGTRVEHDFVNATSFVMEHWAWMPGWLQRMTVHYRTGAPIPEPLLRRLVAWREYRSPTAMLEDVLKALFSLDIYSGADPSIDICGTYKEMAREIALQDFGNAGAGNVVLDPHLVLSSAPTHHLNLCAQSLGEKIFARFFSRSGIFNPRVGRIFRDELLRPGGSRDPMVSVREFFRRAPEMHHYADHGISRWHLAFNRPAANDRG</sequence>
<dbReference type="EC" id="3.4.24.37" evidence="9"/>
<dbReference type="EMBL" id="JANBOI010001169">
    <property type="protein sequence ID" value="KAJ1727240.1"/>
    <property type="molecule type" value="Genomic_DNA"/>
</dbReference>
<keyword evidence="3 7" id="KW-0479">Metal-binding</keyword>
<keyword evidence="5 7" id="KW-0862">Zinc</keyword>
<dbReference type="Pfam" id="PF01432">
    <property type="entry name" value="Peptidase_M3"/>
    <property type="match status" value="1"/>
</dbReference>
<evidence type="ECO:0000256" key="6">
    <source>
        <dbReference type="ARBA" id="ARBA00023049"/>
    </source>
</evidence>
<dbReference type="Gene3D" id="1.10.1370.10">
    <property type="entry name" value="Neurolysin, domain 3"/>
    <property type="match status" value="1"/>
</dbReference>
<dbReference type="InterPro" id="IPR001567">
    <property type="entry name" value="Pept_M3A_M3B_dom"/>
</dbReference>
<evidence type="ECO:0000313" key="9">
    <source>
        <dbReference type="EMBL" id="KAJ1727240.1"/>
    </source>
</evidence>
<evidence type="ECO:0000259" key="8">
    <source>
        <dbReference type="Pfam" id="PF01432"/>
    </source>
</evidence>
<dbReference type="GO" id="GO:0004222">
    <property type="term" value="F:metalloendopeptidase activity"/>
    <property type="evidence" value="ECO:0007669"/>
    <property type="project" value="UniProtKB-EC"/>
</dbReference>
<dbReference type="GO" id="GO:0006518">
    <property type="term" value="P:peptide metabolic process"/>
    <property type="evidence" value="ECO:0007669"/>
    <property type="project" value="TreeGrafter"/>
</dbReference>
<comment type="caution">
    <text evidence="9">The sequence shown here is derived from an EMBL/GenBank/DDBJ whole genome shotgun (WGS) entry which is preliminary data.</text>
</comment>
<evidence type="ECO:0000256" key="2">
    <source>
        <dbReference type="ARBA" id="ARBA00022670"/>
    </source>
</evidence>
<evidence type="ECO:0000256" key="1">
    <source>
        <dbReference type="ARBA" id="ARBA00006040"/>
    </source>
</evidence>
<dbReference type="OrthoDB" id="534666at2759"/>
<proteinExistence type="inferred from homology"/>
<dbReference type="GO" id="GO:0046872">
    <property type="term" value="F:metal ion binding"/>
    <property type="evidence" value="ECO:0007669"/>
    <property type="project" value="UniProtKB-UniRule"/>
</dbReference>
<comment type="similarity">
    <text evidence="1 7">Belongs to the peptidase M3 family.</text>
</comment>
<dbReference type="SUPFAM" id="SSF55486">
    <property type="entry name" value="Metalloproteases ('zincins'), catalytic domain"/>
    <property type="match status" value="1"/>
</dbReference>
<comment type="cofactor">
    <cofactor evidence="7">
        <name>Zn(2+)</name>
        <dbReference type="ChEBI" id="CHEBI:29105"/>
    </cofactor>
    <text evidence="7">Binds 1 zinc ion.</text>
</comment>
<feature type="non-terminal residue" evidence="9">
    <location>
        <position position="1"/>
    </location>
</feature>
<dbReference type="GO" id="GO:0006508">
    <property type="term" value="P:proteolysis"/>
    <property type="evidence" value="ECO:0007669"/>
    <property type="project" value="UniProtKB-KW"/>
</dbReference>
<dbReference type="PANTHER" id="PTHR11804">
    <property type="entry name" value="PROTEASE M3 THIMET OLIGOPEPTIDASE-RELATED"/>
    <property type="match status" value="1"/>
</dbReference>
<dbReference type="Proteomes" id="UP001143981">
    <property type="component" value="Unassembled WGS sequence"/>
</dbReference>
<dbReference type="PANTHER" id="PTHR11804:SF84">
    <property type="entry name" value="SACCHAROLYSIN"/>
    <property type="match status" value="1"/>
</dbReference>
<dbReference type="AlphaFoldDB" id="A0A9W7YA74"/>